<dbReference type="EMBL" id="LT559118">
    <property type="protein sequence ID" value="SBO98693.1"/>
    <property type="molecule type" value="Genomic_DNA"/>
</dbReference>
<dbReference type="PANTHER" id="PTHR33495:SF2">
    <property type="entry name" value="ANTI-SIGMA FACTOR ANTAGONIST TM_1081-RELATED"/>
    <property type="match status" value="1"/>
</dbReference>
<sequence>MLDHQTQPCLLRVFDRLLDEPTPRIVIDARELRFCDSHGLWVLISGQRRAEELGGAIRLIGVHGTLARLLTLTQLVDLFPPYASLAQAGTWPAHG</sequence>
<gene>
    <name evidence="2" type="ORF">BN4615_P8209</name>
</gene>
<reference evidence="2" key="1">
    <citation type="submission" date="2016-04" db="EMBL/GenBank/DDBJ databases">
        <authorList>
            <person name="Evans L.H."/>
            <person name="Alamgir A."/>
            <person name="Owens N."/>
            <person name="Weber N.D."/>
            <person name="Virtaneva K."/>
            <person name="Barbian K."/>
            <person name="Babar A."/>
            <person name="Rosenke K."/>
        </authorList>
    </citation>
    <scope>NUCLEOTIDE SEQUENCE</scope>
    <source>
        <strain evidence="2">Nono1</strain>
    </source>
</reference>
<feature type="domain" description="STAS" evidence="1">
    <location>
        <begin position="1"/>
        <end position="88"/>
    </location>
</feature>
<dbReference type="SUPFAM" id="SSF52091">
    <property type="entry name" value="SpoIIaa-like"/>
    <property type="match status" value="1"/>
</dbReference>
<proteinExistence type="predicted"/>
<dbReference type="Gene3D" id="3.30.750.24">
    <property type="entry name" value="STAS domain"/>
    <property type="match status" value="1"/>
</dbReference>
<dbReference type="InterPro" id="IPR002645">
    <property type="entry name" value="STAS_dom"/>
</dbReference>
<dbReference type="GO" id="GO:0043856">
    <property type="term" value="F:anti-sigma factor antagonist activity"/>
    <property type="evidence" value="ECO:0007669"/>
    <property type="project" value="TreeGrafter"/>
</dbReference>
<name>A0A1M4EJD6_9ACTN</name>
<dbReference type="CDD" id="cd07043">
    <property type="entry name" value="STAS_anti-anti-sigma_factors"/>
    <property type="match status" value="1"/>
</dbReference>
<dbReference type="PANTHER" id="PTHR33495">
    <property type="entry name" value="ANTI-SIGMA FACTOR ANTAGONIST TM_1081-RELATED-RELATED"/>
    <property type="match status" value="1"/>
</dbReference>
<evidence type="ECO:0000313" key="2">
    <source>
        <dbReference type="EMBL" id="SBO98693.1"/>
    </source>
</evidence>
<dbReference type="PROSITE" id="PS50801">
    <property type="entry name" value="STAS"/>
    <property type="match status" value="1"/>
</dbReference>
<organism evidence="2">
    <name type="scientific">Nonomuraea gerenzanensis</name>
    <dbReference type="NCBI Taxonomy" id="93944"/>
    <lineage>
        <taxon>Bacteria</taxon>
        <taxon>Bacillati</taxon>
        <taxon>Actinomycetota</taxon>
        <taxon>Actinomycetes</taxon>
        <taxon>Streptosporangiales</taxon>
        <taxon>Streptosporangiaceae</taxon>
        <taxon>Nonomuraea</taxon>
    </lineage>
</organism>
<dbReference type="InterPro" id="IPR036513">
    <property type="entry name" value="STAS_dom_sf"/>
</dbReference>
<accession>A0A1M4EJD6</accession>
<protein>
    <recommendedName>
        <fullName evidence="1">STAS domain-containing protein</fullName>
    </recommendedName>
</protein>
<dbReference type="InterPro" id="IPR058548">
    <property type="entry name" value="MlaB-like_STAS"/>
</dbReference>
<dbReference type="Pfam" id="PF13466">
    <property type="entry name" value="STAS_2"/>
    <property type="match status" value="1"/>
</dbReference>
<dbReference type="AlphaFoldDB" id="A0A1M4EJD6"/>
<evidence type="ECO:0000259" key="1">
    <source>
        <dbReference type="PROSITE" id="PS50801"/>
    </source>
</evidence>